<evidence type="ECO:0000313" key="3">
    <source>
        <dbReference type="Proteomes" id="UP001203761"/>
    </source>
</evidence>
<evidence type="ECO:0000256" key="1">
    <source>
        <dbReference type="SAM" id="MobiDB-lite"/>
    </source>
</evidence>
<evidence type="ECO:0000313" key="2">
    <source>
        <dbReference type="EMBL" id="MCL6423697.1"/>
    </source>
</evidence>
<accession>A0ABT0R194</accession>
<reference evidence="2" key="1">
    <citation type="submission" date="2022-02" db="EMBL/GenBank/DDBJ databases">
        <authorList>
            <person name="Lee M."/>
            <person name="Kim S.-J."/>
            <person name="Jung M.-Y."/>
        </authorList>
    </citation>
    <scope>NUCLEOTIDE SEQUENCE</scope>
    <source>
        <strain evidence="2">JHP9</strain>
    </source>
</reference>
<feature type="region of interest" description="Disordered" evidence="1">
    <location>
        <begin position="1"/>
        <end position="41"/>
    </location>
</feature>
<comment type="caution">
    <text evidence="2">The sequence shown here is derived from an EMBL/GenBank/DDBJ whole genome shotgun (WGS) entry which is preliminary data.</text>
</comment>
<protein>
    <submittedName>
        <fullName evidence="2">Uncharacterized protein</fullName>
    </submittedName>
</protein>
<sequence length="210" mass="22702">MSTAHPTTPMPAEALSGAVPAPAPGAPLYSTRTGAGPSGPTQDALDLLLAAEHLHFTQDATIWAYELGASEERVRAICRGPEEEWLADSGEVLYVIGDGIGLTISVRDGSVLAVRAAEHMDSLRPRKEQGIPRGHGGSGRRYPTTPEDLRQLLLERGFTVELAGNGHYDVRRDGGFRQISATPSDYRTLLNEIKSLEKTFEVSLARTDRE</sequence>
<keyword evidence="3" id="KW-1185">Reference proteome</keyword>
<gene>
    <name evidence="2" type="ORF">Bequi_09905</name>
</gene>
<feature type="region of interest" description="Disordered" evidence="1">
    <location>
        <begin position="126"/>
        <end position="145"/>
    </location>
</feature>
<dbReference type="RefSeq" id="WP_249737771.1">
    <property type="nucleotide sequence ID" value="NZ_JAKNCJ010000004.1"/>
</dbReference>
<dbReference type="Proteomes" id="UP001203761">
    <property type="component" value="Unassembled WGS sequence"/>
</dbReference>
<dbReference type="EMBL" id="JAKNCJ010000004">
    <property type="protein sequence ID" value="MCL6423697.1"/>
    <property type="molecule type" value="Genomic_DNA"/>
</dbReference>
<organism evidence="2 3">
    <name type="scientific">Brachybacterium equifaecis</name>
    <dbReference type="NCBI Taxonomy" id="2910770"/>
    <lineage>
        <taxon>Bacteria</taxon>
        <taxon>Bacillati</taxon>
        <taxon>Actinomycetota</taxon>
        <taxon>Actinomycetes</taxon>
        <taxon>Micrococcales</taxon>
        <taxon>Dermabacteraceae</taxon>
        <taxon>Brachybacterium</taxon>
    </lineage>
</organism>
<proteinExistence type="predicted"/>
<name>A0ABT0R194_9MICO</name>